<keyword evidence="4 8" id="KW-0120">Carbon dioxide fixation</keyword>
<dbReference type="GO" id="GO:0110102">
    <property type="term" value="P:ribulose bisphosphate carboxylase complex assembly"/>
    <property type="evidence" value="ECO:0007669"/>
    <property type="project" value="UniProtKB-UniRule"/>
</dbReference>
<protein>
    <recommendedName>
        <fullName evidence="6 8">RuBisCO chaperone RbcX</fullName>
    </recommendedName>
</protein>
<proteinExistence type="inferred from homology"/>
<keyword evidence="3 8" id="KW-0143">Chaperone</keyword>
<feature type="region of interest" description="Disordered" evidence="9">
    <location>
        <begin position="116"/>
        <end position="137"/>
    </location>
</feature>
<dbReference type="InterPro" id="IPR003435">
    <property type="entry name" value="Chaperonin_RcbX"/>
</dbReference>
<dbReference type="HAMAP" id="MF_00855">
    <property type="entry name" value="RbcX"/>
    <property type="match status" value="1"/>
</dbReference>
<dbReference type="InterPro" id="IPR038052">
    <property type="entry name" value="Chaperonin_RbcX_sf"/>
</dbReference>
<evidence type="ECO:0000256" key="5">
    <source>
        <dbReference type="ARBA" id="ARBA00023669"/>
    </source>
</evidence>
<evidence type="ECO:0000256" key="4">
    <source>
        <dbReference type="ARBA" id="ARBA00023300"/>
    </source>
</evidence>
<dbReference type="GO" id="GO:0005737">
    <property type="term" value="C:cytoplasm"/>
    <property type="evidence" value="ECO:0007669"/>
    <property type="project" value="UniProtKB-SubCell"/>
</dbReference>
<dbReference type="PANTHER" id="PTHR33791:SF1">
    <property type="entry name" value="RUBISCO CHAPERONE RBCX"/>
    <property type="match status" value="1"/>
</dbReference>
<dbReference type="Pfam" id="PF02341">
    <property type="entry name" value="RbcX"/>
    <property type="match status" value="1"/>
</dbReference>
<comment type="domain">
    <text evidence="8">The homodimer has 2 functional domains, a central cleft essential for production of soluble RbcL in which the RbcL peptide binds, and a polar surface which plays a role in correct RbcL subunit arrangement.</text>
</comment>
<gene>
    <name evidence="8" type="primary">rbcX</name>
    <name evidence="10" type="ORF">QQ91_0016495</name>
</gene>
<dbReference type="Proteomes" id="UP000031561">
    <property type="component" value="Unassembled WGS sequence"/>
</dbReference>
<reference evidence="10 11" key="1">
    <citation type="journal article" date="2015" name="Genome Announc.">
        <title>Draft Genome Sequence of Filamentous Marine Cyanobacterium Lyngbya confervoides Strain BDU141951.</title>
        <authorList>
            <person name="Chandrababunaidu M.M."/>
            <person name="Sen D."/>
            <person name="Tripathy S."/>
        </authorList>
    </citation>
    <scope>NUCLEOTIDE SEQUENCE [LARGE SCALE GENOMIC DNA]</scope>
    <source>
        <strain evidence="10 11">BDU141951</strain>
    </source>
</reference>
<keyword evidence="7" id="KW-1283">Bacterial microcompartment</keyword>
<comment type="subunit">
    <text evidence="8">Homodimer. Interacts with the exposed C-terminal peptide of RbcL via its central cleft, contacts a second RbcL monomer via its peripheral polar surface.</text>
</comment>
<evidence type="ECO:0000256" key="7">
    <source>
        <dbReference type="ARBA" id="ARBA00024446"/>
    </source>
</evidence>
<dbReference type="PANTHER" id="PTHR33791">
    <property type="entry name" value="CHAPERONIN-LIKE RBCX PROTEIN 1, CHLOROPLASTIC"/>
    <property type="match status" value="1"/>
</dbReference>
<comment type="caution">
    <text evidence="10">The sequence shown here is derived from an EMBL/GenBank/DDBJ whole genome shotgun (WGS) entry which is preliminary data.</text>
</comment>
<comment type="similarity">
    <text evidence="8">Belongs to the RbcX family.</text>
</comment>
<sequence length="137" mass="15623">MDVKQVAKNTVKTVISYLTYEAVKTVLAQLHQTDPPRAFWLHQFSSRDKIQDGEAYLEALFQERQDLAFRILTVREALATEIVEFLPEMVLTGVQQANMNLRRQQLERMTRLDLKTNPELDESNFSDGSSSAGSSSE</sequence>
<dbReference type="NCBIfam" id="NF047598">
    <property type="entry name" value="ChaprRbcXCyano"/>
    <property type="match status" value="1"/>
</dbReference>
<dbReference type="SUPFAM" id="SSF158615">
    <property type="entry name" value="RbcX-like"/>
    <property type="match status" value="1"/>
</dbReference>
<keyword evidence="5 8" id="KW-1282">Carboxysome</keyword>
<feature type="compositionally biased region" description="Low complexity" evidence="9">
    <location>
        <begin position="125"/>
        <end position="137"/>
    </location>
</feature>
<organism evidence="10 11">
    <name type="scientific">Lyngbya confervoides BDU141951</name>
    <dbReference type="NCBI Taxonomy" id="1574623"/>
    <lineage>
        <taxon>Bacteria</taxon>
        <taxon>Bacillati</taxon>
        <taxon>Cyanobacteriota</taxon>
        <taxon>Cyanophyceae</taxon>
        <taxon>Oscillatoriophycideae</taxon>
        <taxon>Oscillatoriales</taxon>
        <taxon>Microcoleaceae</taxon>
        <taxon>Lyngbya</taxon>
    </lineage>
</organism>
<accession>A0ABD4T6T2</accession>
<evidence type="ECO:0000256" key="8">
    <source>
        <dbReference type="HAMAP-Rule" id="MF_00855"/>
    </source>
</evidence>
<dbReference type="Gene3D" id="1.10.1200.210">
    <property type="entry name" value="Chaperonin-like RbcX"/>
    <property type="match status" value="1"/>
</dbReference>
<comment type="subcellular location">
    <subcellularLocation>
        <location evidence="8">Carboxysome</location>
    </subcellularLocation>
    <subcellularLocation>
        <location evidence="8">Cytoplasm</location>
    </subcellularLocation>
    <text evidence="8">Most protein is cytoplasmic, but some is in the carboxysome.</text>
</comment>
<evidence type="ECO:0000256" key="3">
    <source>
        <dbReference type="ARBA" id="ARBA00023186"/>
    </source>
</evidence>
<evidence type="ECO:0000256" key="9">
    <source>
        <dbReference type="SAM" id="MobiDB-lite"/>
    </source>
</evidence>
<evidence type="ECO:0000313" key="11">
    <source>
        <dbReference type="Proteomes" id="UP000031561"/>
    </source>
</evidence>
<dbReference type="EMBL" id="JTHE03000095">
    <property type="protein sequence ID" value="MCM1984423.1"/>
    <property type="molecule type" value="Genomic_DNA"/>
</dbReference>
<evidence type="ECO:0000256" key="6">
    <source>
        <dbReference type="ARBA" id="ARBA00023866"/>
    </source>
</evidence>
<dbReference type="AlphaFoldDB" id="A0ABD4T6T2"/>
<evidence type="ECO:0000256" key="1">
    <source>
        <dbReference type="ARBA" id="ARBA00022490"/>
    </source>
</evidence>
<name>A0ABD4T6T2_9CYAN</name>
<dbReference type="InterPro" id="IPR046381">
    <property type="entry name" value="RbcX"/>
</dbReference>
<evidence type="ECO:0000256" key="2">
    <source>
        <dbReference type="ARBA" id="ARBA00022531"/>
    </source>
</evidence>
<dbReference type="GO" id="GO:0015979">
    <property type="term" value="P:photosynthesis"/>
    <property type="evidence" value="ECO:0007669"/>
    <property type="project" value="UniProtKB-KW"/>
</dbReference>
<dbReference type="GO" id="GO:0031470">
    <property type="term" value="C:carboxysome"/>
    <property type="evidence" value="ECO:0007669"/>
    <property type="project" value="UniProtKB-SubCell"/>
</dbReference>
<keyword evidence="2 8" id="KW-0602">Photosynthesis</keyword>
<keyword evidence="1 8" id="KW-0963">Cytoplasm</keyword>
<comment type="function">
    <text evidence="8">An RbcL-specific chaperone. The central cleft of the RbcX homodimer (RbcX2) binds the C-terminus of an RbcL monomer, stabilizing the C-terminus and probably preventing its reassociation with chaperonin GroEL-ES. At the same time the peripheral region of RbcX2 binds a second RbcL monomer, bridging the RbcL homodimers in the correct orientation. The RbcX2(2)-bound RbcL dimers then assemble into the RbcL8 core (RbcL8-(RbcX2)8). RbcS binding triggers the release of RbcX2.</text>
</comment>
<dbReference type="GO" id="GO:0015977">
    <property type="term" value="P:carbon fixation"/>
    <property type="evidence" value="ECO:0007669"/>
    <property type="project" value="UniProtKB-UniRule"/>
</dbReference>
<keyword evidence="11" id="KW-1185">Reference proteome</keyword>
<evidence type="ECO:0000313" key="10">
    <source>
        <dbReference type="EMBL" id="MCM1984423.1"/>
    </source>
</evidence>
<dbReference type="RefSeq" id="WP_166283154.1">
    <property type="nucleotide sequence ID" value="NZ_JTHE03000095.1"/>
</dbReference>